<organism evidence="1 2">
    <name type="scientific">Cyclobacterium jeungdonense</name>
    <dbReference type="NCBI Taxonomy" id="708087"/>
    <lineage>
        <taxon>Bacteria</taxon>
        <taxon>Pseudomonadati</taxon>
        <taxon>Bacteroidota</taxon>
        <taxon>Cytophagia</taxon>
        <taxon>Cytophagales</taxon>
        <taxon>Cyclobacteriaceae</taxon>
        <taxon>Cyclobacterium</taxon>
    </lineage>
</organism>
<evidence type="ECO:0000313" key="1">
    <source>
        <dbReference type="EMBL" id="MDN3688304.1"/>
    </source>
</evidence>
<dbReference type="Pfam" id="PF09996">
    <property type="entry name" value="DUF2237"/>
    <property type="match status" value="1"/>
</dbReference>
<name>A0ABT8C8F8_9BACT</name>
<accession>A0ABT8C8F8</accession>
<dbReference type="InterPro" id="IPR018714">
    <property type="entry name" value="DUF2237"/>
</dbReference>
<dbReference type="PANTHER" id="PTHR37466:SF1">
    <property type="entry name" value="SLR1628 PROTEIN"/>
    <property type="match status" value="1"/>
</dbReference>
<protein>
    <submittedName>
        <fullName evidence="1">DUF2237 domain-containing protein</fullName>
    </submittedName>
</protein>
<dbReference type="Gene3D" id="3.30.56.110">
    <property type="entry name" value="Protein of unknown function DUF2237"/>
    <property type="match status" value="1"/>
</dbReference>
<dbReference type="EMBL" id="JAUFQS010000009">
    <property type="protein sequence ID" value="MDN3688304.1"/>
    <property type="molecule type" value="Genomic_DNA"/>
</dbReference>
<keyword evidence="2" id="KW-1185">Reference proteome</keyword>
<dbReference type="PANTHER" id="PTHR37466">
    <property type="entry name" value="SLR1628 PROTEIN"/>
    <property type="match status" value="1"/>
</dbReference>
<reference evidence="2" key="1">
    <citation type="journal article" date="2019" name="Int. J. Syst. Evol. Microbiol.">
        <title>The Global Catalogue of Microorganisms (GCM) 10K type strain sequencing project: providing services to taxonomists for standard genome sequencing and annotation.</title>
        <authorList>
            <consortium name="The Broad Institute Genomics Platform"/>
            <consortium name="The Broad Institute Genome Sequencing Center for Infectious Disease"/>
            <person name="Wu L."/>
            <person name="Ma J."/>
        </authorList>
    </citation>
    <scope>NUCLEOTIDE SEQUENCE [LARGE SCALE GENOMIC DNA]</scope>
    <source>
        <strain evidence="2">CECT 7706</strain>
    </source>
</reference>
<comment type="caution">
    <text evidence="1">The sequence shown here is derived from an EMBL/GenBank/DDBJ whole genome shotgun (WGS) entry which is preliminary data.</text>
</comment>
<sequence length="119" mass="13340">MVKNVFGQTLKPCCFTPKTGFYRDGYCHTGPDDTGTHTVCAVMTKEFLEFSQSVGNDLITPRPEYDFPGLIPGDKWCLCLTRWIQAYHANVAPKVLLEATHEKTLDLIGLEELVKFAAK</sequence>
<evidence type="ECO:0000313" key="2">
    <source>
        <dbReference type="Proteomes" id="UP001236663"/>
    </source>
</evidence>
<proteinExistence type="predicted"/>
<dbReference type="RefSeq" id="WP_163386049.1">
    <property type="nucleotide sequence ID" value="NZ_WMCD01000008.1"/>
</dbReference>
<dbReference type="Proteomes" id="UP001236663">
    <property type="component" value="Unassembled WGS sequence"/>
</dbReference>
<gene>
    <name evidence="1" type="ORF">QWZ15_10720</name>
</gene>